<dbReference type="AlphaFoldDB" id="A0A395HWF5"/>
<name>A0A395HWF5_ASPHC</name>
<dbReference type="EMBL" id="KZ824286">
    <property type="protein sequence ID" value="RAL11859.1"/>
    <property type="molecule type" value="Genomic_DNA"/>
</dbReference>
<protein>
    <submittedName>
        <fullName evidence="3">Uncharacterized protein</fullName>
    </submittedName>
</protein>
<evidence type="ECO:0000256" key="2">
    <source>
        <dbReference type="SAM" id="Phobius"/>
    </source>
</evidence>
<evidence type="ECO:0000256" key="1">
    <source>
        <dbReference type="SAM" id="MobiDB-lite"/>
    </source>
</evidence>
<feature type="compositionally biased region" description="Basic residues" evidence="1">
    <location>
        <begin position="47"/>
        <end position="59"/>
    </location>
</feature>
<reference evidence="3 4" key="1">
    <citation type="submission" date="2018-02" db="EMBL/GenBank/DDBJ databases">
        <title>The genomes of Aspergillus section Nigri reveals drivers in fungal speciation.</title>
        <authorList>
            <consortium name="DOE Joint Genome Institute"/>
            <person name="Vesth T.C."/>
            <person name="Nybo J."/>
            <person name="Theobald S."/>
            <person name="Brandl J."/>
            <person name="Frisvad J.C."/>
            <person name="Nielsen K.F."/>
            <person name="Lyhne E.K."/>
            <person name="Kogle M.E."/>
            <person name="Kuo A."/>
            <person name="Riley R."/>
            <person name="Clum A."/>
            <person name="Nolan M."/>
            <person name="Lipzen A."/>
            <person name="Salamov A."/>
            <person name="Henrissat B."/>
            <person name="Wiebenga A."/>
            <person name="De vries R.P."/>
            <person name="Grigoriev I.V."/>
            <person name="Mortensen U.H."/>
            <person name="Andersen M.R."/>
            <person name="Baker S.E."/>
        </authorList>
    </citation>
    <scope>NUCLEOTIDE SEQUENCE [LARGE SCALE GENOMIC DNA]</scope>
    <source>
        <strain evidence="3 4">CBS 101889</strain>
    </source>
</reference>
<feature type="region of interest" description="Disordered" evidence="1">
    <location>
        <begin position="47"/>
        <end position="66"/>
    </location>
</feature>
<proteinExistence type="predicted"/>
<dbReference type="Proteomes" id="UP000248961">
    <property type="component" value="Unassembled WGS sequence"/>
</dbReference>
<dbReference type="VEuPathDB" id="FungiDB:BO97DRAFT_87527"/>
<dbReference type="RefSeq" id="XP_025551013.1">
    <property type="nucleotide sequence ID" value="XM_025701113.1"/>
</dbReference>
<feature type="transmembrane region" description="Helical" evidence="2">
    <location>
        <begin position="20"/>
        <end position="40"/>
    </location>
</feature>
<evidence type="ECO:0000313" key="3">
    <source>
        <dbReference type="EMBL" id="RAL11859.1"/>
    </source>
</evidence>
<keyword evidence="2" id="KW-0472">Membrane</keyword>
<evidence type="ECO:0000313" key="4">
    <source>
        <dbReference type="Proteomes" id="UP000248961"/>
    </source>
</evidence>
<gene>
    <name evidence="3" type="ORF">BO97DRAFT_87527</name>
</gene>
<dbReference type="GeneID" id="37205402"/>
<keyword evidence="4" id="KW-1185">Reference proteome</keyword>
<accession>A0A395HWF5</accession>
<keyword evidence="2" id="KW-0812">Transmembrane</keyword>
<keyword evidence="2" id="KW-1133">Transmembrane helix</keyword>
<organism evidence="3 4">
    <name type="scientific">Aspergillus homomorphus (strain CBS 101889)</name>
    <dbReference type="NCBI Taxonomy" id="1450537"/>
    <lineage>
        <taxon>Eukaryota</taxon>
        <taxon>Fungi</taxon>
        <taxon>Dikarya</taxon>
        <taxon>Ascomycota</taxon>
        <taxon>Pezizomycotina</taxon>
        <taxon>Eurotiomycetes</taxon>
        <taxon>Eurotiomycetidae</taxon>
        <taxon>Eurotiales</taxon>
        <taxon>Aspergillaceae</taxon>
        <taxon>Aspergillus</taxon>
        <taxon>Aspergillus subgen. Circumdati</taxon>
    </lineage>
</organism>
<sequence length="113" mass="12898">MATELALTPEPDSESASSTLALVMDGYGWYGWLWLVMAGYGQRMRKHGPSTNRRHHRTPVIHGPGSEQQLYCPSPANRFPFLFFLHLFFAQRTRADTMTVVPIRKRGGTSYWP</sequence>